<feature type="region of interest" description="Disordered" evidence="1">
    <location>
        <begin position="1"/>
        <end position="23"/>
    </location>
</feature>
<feature type="compositionally biased region" description="Basic and acidic residues" evidence="1">
    <location>
        <begin position="222"/>
        <end position="235"/>
    </location>
</feature>
<dbReference type="AlphaFoldDB" id="A0A4Z2FYN9"/>
<dbReference type="EMBL" id="SRLO01000793">
    <property type="protein sequence ID" value="TNN46359.1"/>
    <property type="molecule type" value="Genomic_DNA"/>
</dbReference>
<gene>
    <name evidence="2" type="ORF">EYF80_043447</name>
</gene>
<evidence type="ECO:0000256" key="1">
    <source>
        <dbReference type="SAM" id="MobiDB-lite"/>
    </source>
</evidence>
<proteinExistence type="predicted"/>
<feature type="compositionally biased region" description="Basic and acidic residues" evidence="1">
    <location>
        <begin position="262"/>
        <end position="277"/>
    </location>
</feature>
<accession>A0A4Z2FYN9</accession>
<feature type="region of interest" description="Disordered" evidence="1">
    <location>
        <begin position="213"/>
        <end position="289"/>
    </location>
</feature>
<sequence length="289" mass="30280">MSPMEPLVLLPPPRPSPTLAGPCGLLPSGVGPRASLSRDLCSDLAASPLPTAFLVPPLAPPHVSVSPPPLPASPLSNPLPASLSSRPSRPPSPSPTGLTLALFHGGWMAGGRPDDLPLENTPFNAAAAALQLLGFELSAAPPGGGWLQEHIHHACGKVTAVRRRAPYQSRLHQAPLDEAHPVNSRLGFPSTLFGESRAPQEGVAAVAGGTPIARLAPPKETAGQRRMDAGARETMGEGEGEAEVEEGEEEEEEDFPFLEGWSEMKQEGEEEGLKGVVEEEETMAIGEQM</sequence>
<evidence type="ECO:0000313" key="2">
    <source>
        <dbReference type="EMBL" id="TNN46359.1"/>
    </source>
</evidence>
<reference evidence="2 3" key="1">
    <citation type="submission" date="2019-03" db="EMBL/GenBank/DDBJ databases">
        <title>First draft genome of Liparis tanakae, snailfish: a comprehensive survey of snailfish specific genes.</title>
        <authorList>
            <person name="Kim W."/>
            <person name="Song I."/>
            <person name="Jeong J.-H."/>
            <person name="Kim D."/>
            <person name="Kim S."/>
            <person name="Ryu S."/>
            <person name="Song J.Y."/>
            <person name="Lee S.K."/>
        </authorList>
    </citation>
    <scope>NUCLEOTIDE SEQUENCE [LARGE SCALE GENOMIC DNA]</scope>
    <source>
        <tissue evidence="2">Muscle</tissue>
    </source>
</reference>
<feature type="compositionally biased region" description="Low complexity" evidence="1">
    <location>
        <begin position="76"/>
        <end position="87"/>
    </location>
</feature>
<organism evidence="2 3">
    <name type="scientific">Liparis tanakae</name>
    <name type="common">Tanaka's snailfish</name>
    <dbReference type="NCBI Taxonomy" id="230148"/>
    <lineage>
        <taxon>Eukaryota</taxon>
        <taxon>Metazoa</taxon>
        <taxon>Chordata</taxon>
        <taxon>Craniata</taxon>
        <taxon>Vertebrata</taxon>
        <taxon>Euteleostomi</taxon>
        <taxon>Actinopterygii</taxon>
        <taxon>Neopterygii</taxon>
        <taxon>Teleostei</taxon>
        <taxon>Neoteleostei</taxon>
        <taxon>Acanthomorphata</taxon>
        <taxon>Eupercaria</taxon>
        <taxon>Perciformes</taxon>
        <taxon>Cottioidei</taxon>
        <taxon>Cottales</taxon>
        <taxon>Liparidae</taxon>
        <taxon>Liparis</taxon>
    </lineage>
</organism>
<evidence type="ECO:0000313" key="3">
    <source>
        <dbReference type="Proteomes" id="UP000314294"/>
    </source>
</evidence>
<feature type="compositionally biased region" description="Acidic residues" evidence="1">
    <location>
        <begin position="236"/>
        <end position="256"/>
    </location>
</feature>
<name>A0A4Z2FYN9_9TELE</name>
<feature type="region of interest" description="Disordered" evidence="1">
    <location>
        <begin position="76"/>
        <end position="98"/>
    </location>
</feature>
<dbReference type="Proteomes" id="UP000314294">
    <property type="component" value="Unassembled WGS sequence"/>
</dbReference>
<keyword evidence="3" id="KW-1185">Reference proteome</keyword>
<comment type="caution">
    <text evidence="2">The sequence shown here is derived from an EMBL/GenBank/DDBJ whole genome shotgun (WGS) entry which is preliminary data.</text>
</comment>
<protein>
    <submittedName>
        <fullName evidence="2">Uncharacterized protein</fullName>
    </submittedName>
</protein>